<protein>
    <submittedName>
        <fullName evidence="1">Uncharacterized protein</fullName>
    </submittedName>
</protein>
<name>A0A315XS37_9EURY</name>
<dbReference type="Proteomes" id="UP000251717">
    <property type="component" value="Unassembled WGS sequence"/>
</dbReference>
<sequence>MISAMFEKEYLGKSSTYVVYRVKNAYFRGCYLIIEKDKEK</sequence>
<evidence type="ECO:0000313" key="1">
    <source>
        <dbReference type="EMBL" id="PWB87889.1"/>
    </source>
</evidence>
<organism evidence="1 2">
    <name type="scientific">Methanobrevibacter thaueri</name>
    <dbReference type="NCBI Taxonomy" id="190975"/>
    <lineage>
        <taxon>Archaea</taxon>
        <taxon>Methanobacteriati</taxon>
        <taxon>Methanobacteriota</taxon>
        <taxon>Methanomada group</taxon>
        <taxon>Methanobacteria</taxon>
        <taxon>Methanobacteriales</taxon>
        <taxon>Methanobacteriaceae</taxon>
        <taxon>Methanobrevibacter</taxon>
    </lineage>
</organism>
<accession>A0A315XS37</accession>
<dbReference type="EMBL" id="MZGS01000016">
    <property type="protein sequence ID" value="PWB87889.1"/>
    <property type="molecule type" value="Genomic_DNA"/>
</dbReference>
<dbReference type="RefSeq" id="WP_279305934.1">
    <property type="nucleotide sequence ID" value="NZ_MZGS01000016.1"/>
</dbReference>
<keyword evidence="2" id="KW-1185">Reference proteome</keyword>
<evidence type="ECO:0000313" key="2">
    <source>
        <dbReference type="Proteomes" id="UP000251717"/>
    </source>
</evidence>
<comment type="caution">
    <text evidence="1">The sequence shown here is derived from an EMBL/GenBank/DDBJ whole genome shotgun (WGS) entry which is preliminary data.</text>
</comment>
<dbReference type="AlphaFoldDB" id="A0A315XS37"/>
<gene>
    <name evidence="1" type="ORF">MBBTH_04760</name>
</gene>
<proteinExistence type="predicted"/>
<reference evidence="1 2" key="1">
    <citation type="submission" date="2017-03" db="EMBL/GenBank/DDBJ databases">
        <title>Genome sequence of Methanobrevibacter thaueri.</title>
        <authorList>
            <person name="Poehlein A."/>
            <person name="Seedorf H."/>
            <person name="Daniel R."/>
        </authorList>
    </citation>
    <scope>NUCLEOTIDE SEQUENCE [LARGE SCALE GENOMIC DNA]</scope>
    <source>
        <strain evidence="1 2">DSM 11995</strain>
    </source>
</reference>